<protein>
    <submittedName>
        <fullName evidence="1">Uncharacterized protein</fullName>
    </submittedName>
</protein>
<dbReference type="EMBL" id="WCLA01000016">
    <property type="protein sequence ID" value="KAB5327692.1"/>
    <property type="molecule type" value="Genomic_DNA"/>
</dbReference>
<dbReference type="AlphaFoldDB" id="A0A6A2JDZ5"/>
<sequence length="76" mass="8764">MKSAKLTLMKTLAIFFQNIKFCKAQNWVNFRNILYLSHILVGEFPPFWLPNLIFGGIPKDTKKPTNSKGFVYELVG</sequence>
<evidence type="ECO:0000313" key="2">
    <source>
        <dbReference type="Proteomes" id="UP000431177"/>
    </source>
</evidence>
<evidence type="ECO:0000313" key="1">
    <source>
        <dbReference type="EMBL" id="KAB5327692.1"/>
    </source>
</evidence>
<dbReference type="Proteomes" id="UP000431177">
    <property type="component" value="Unassembled WGS sequence"/>
</dbReference>
<comment type="caution">
    <text evidence="1">The sequence shown here is derived from an EMBL/GenBank/DDBJ whole genome shotgun (WGS) entry which is preliminary data.</text>
</comment>
<proteinExistence type="predicted"/>
<gene>
    <name evidence="1" type="ORF">F9950_08870</name>
</gene>
<name>A0A6A2JDZ5_BACSE</name>
<accession>A0A6A2JDZ5</accession>
<reference evidence="1 2" key="1">
    <citation type="journal article" date="2019" name="Nat. Med.">
        <title>A library of human gut bacterial isolates paired with longitudinal multiomics data enables mechanistic microbiome research.</title>
        <authorList>
            <person name="Poyet M."/>
            <person name="Groussin M."/>
            <person name="Gibbons S.M."/>
            <person name="Avila-Pacheco J."/>
            <person name="Jiang X."/>
            <person name="Kearney S.M."/>
            <person name="Perrotta A.R."/>
            <person name="Berdy B."/>
            <person name="Zhao S."/>
            <person name="Lieberman T.D."/>
            <person name="Swanson P.K."/>
            <person name="Smith M."/>
            <person name="Roesemann S."/>
            <person name="Alexander J.E."/>
            <person name="Rich S.A."/>
            <person name="Livny J."/>
            <person name="Vlamakis H."/>
            <person name="Clish C."/>
            <person name="Bullock K."/>
            <person name="Deik A."/>
            <person name="Scott J."/>
            <person name="Pierce K.A."/>
            <person name="Xavier R.J."/>
            <person name="Alm E.J."/>
        </authorList>
    </citation>
    <scope>NUCLEOTIDE SEQUENCE [LARGE SCALE GENOMIC DNA]</scope>
    <source>
        <strain evidence="1 2">BIOML-A2</strain>
    </source>
</reference>
<organism evidence="1 2">
    <name type="scientific">Bacteroides stercoris</name>
    <dbReference type="NCBI Taxonomy" id="46506"/>
    <lineage>
        <taxon>Bacteria</taxon>
        <taxon>Pseudomonadati</taxon>
        <taxon>Bacteroidota</taxon>
        <taxon>Bacteroidia</taxon>
        <taxon>Bacteroidales</taxon>
        <taxon>Bacteroidaceae</taxon>
        <taxon>Bacteroides</taxon>
    </lineage>
</organism>